<organism evidence="4 5">
    <name type="scientific">Pleurotus ostreatus (strain PC15)</name>
    <name type="common">Oyster mushroom</name>
    <dbReference type="NCBI Taxonomy" id="1137138"/>
    <lineage>
        <taxon>Eukaryota</taxon>
        <taxon>Fungi</taxon>
        <taxon>Dikarya</taxon>
        <taxon>Basidiomycota</taxon>
        <taxon>Agaricomycotina</taxon>
        <taxon>Agaricomycetes</taxon>
        <taxon>Agaricomycetidae</taxon>
        <taxon>Agaricales</taxon>
        <taxon>Pleurotineae</taxon>
        <taxon>Pleurotaceae</taxon>
        <taxon>Pleurotus</taxon>
    </lineage>
</organism>
<evidence type="ECO:0000256" key="2">
    <source>
        <dbReference type="ARBA" id="ARBA00006727"/>
    </source>
</evidence>
<evidence type="ECO:0000256" key="3">
    <source>
        <dbReference type="SAM" id="Phobius"/>
    </source>
</evidence>
<dbReference type="HOGENOM" id="CLU_001265_1_1_1"/>
<evidence type="ECO:0000256" key="1">
    <source>
        <dbReference type="ARBA" id="ARBA00004141"/>
    </source>
</evidence>
<dbReference type="Gene3D" id="1.20.1250.20">
    <property type="entry name" value="MFS general substrate transporter like domains"/>
    <property type="match status" value="2"/>
</dbReference>
<sequence length="453" mass="49014">MSSSPSPTQKDEQKAVTLTVPVDTEPILKYDEGSRAWGTVIGSWMVQFCVIGLPLSFGVMESFYARDYLVNFTPSTINWIGSVQFCFMYLLGLTVAGFFDAGYFHVISIAGSTLFVFSMFMLSLAKRGKYYQIFLSQGLGMSIATGVMYTPTSSVVAHHFKRRRGLAMGIITTGSAVGGFFFSIILGQFLDGPIGFAWGIRICAFISLAFLVVANGLMRTNYPPRAPSTLPAKTNKPLSSLIRSPAYVFMIAFGLVISLALYNPMFSVQLFAGEQDNISENLTKYLLAIINLTSTLGRTIPNFFADRYGVFPVYIPCVAAAGILALVMQVCTTAASITVFCVLYGFFSGTAVSLFFPAVLSLDPDMTRSGLRLAMASVPVGIASLVGTPIAAAIVGNDHQWWKGSVFTGVGKTGFLPVQRLTPPFVRTFQVLELAASGLLLAVYLTKDRDVSP</sequence>
<feature type="transmembrane region" description="Helical" evidence="3">
    <location>
        <begin position="36"/>
        <end position="57"/>
    </location>
</feature>
<dbReference type="EMBL" id="KL198014">
    <property type="protein sequence ID" value="KDQ22835.1"/>
    <property type="molecule type" value="Genomic_DNA"/>
</dbReference>
<proteinExistence type="inferred from homology"/>
<feature type="transmembrane region" description="Helical" evidence="3">
    <location>
        <begin position="77"/>
        <end position="99"/>
    </location>
</feature>
<dbReference type="OrthoDB" id="6499973at2759"/>
<dbReference type="PANTHER" id="PTHR11360">
    <property type="entry name" value="MONOCARBOXYLATE TRANSPORTER"/>
    <property type="match status" value="1"/>
</dbReference>
<feature type="transmembrane region" description="Helical" evidence="3">
    <location>
        <begin position="336"/>
        <end position="361"/>
    </location>
</feature>
<feature type="transmembrane region" description="Helical" evidence="3">
    <location>
        <begin position="196"/>
        <end position="218"/>
    </location>
</feature>
<comment type="subcellular location">
    <subcellularLocation>
        <location evidence="1">Membrane</location>
        <topology evidence="1">Multi-pass membrane protein</topology>
    </subcellularLocation>
</comment>
<dbReference type="AlphaFoldDB" id="A0A067N7D0"/>
<accession>A0A067N7D0</accession>
<gene>
    <name evidence="4" type="ORF">PLEOSDRAFT_1109929</name>
</gene>
<reference evidence="5" key="1">
    <citation type="journal article" date="2014" name="Proc. Natl. Acad. Sci. U.S.A.">
        <title>Extensive sampling of basidiomycete genomes demonstrates inadequacy of the white-rot/brown-rot paradigm for wood decay fungi.</title>
        <authorList>
            <person name="Riley R."/>
            <person name="Salamov A.A."/>
            <person name="Brown D.W."/>
            <person name="Nagy L.G."/>
            <person name="Floudas D."/>
            <person name="Held B.W."/>
            <person name="Levasseur A."/>
            <person name="Lombard V."/>
            <person name="Morin E."/>
            <person name="Otillar R."/>
            <person name="Lindquist E.A."/>
            <person name="Sun H."/>
            <person name="LaButti K.M."/>
            <person name="Schmutz J."/>
            <person name="Jabbour D."/>
            <person name="Luo H."/>
            <person name="Baker S.E."/>
            <person name="Pisabarro A.G."/>
            <person name="Walton J.D."/>
            <person name="Blanchette R.A."/>
            <person name="Henrissat B."/>
            <person name="Martin F."/>
            <person name="Cullen D."/>
            <person name="Hibbett D.S."/>
            <person name="Grigoriev I.V."/>
        </authorList>
    </citation>
    <scope>NUCLEOTIDE SEQUENCE [LARGE SCALE GENOMIC DNA]</scope>
    <source>
        <strain evidence="5">PC15</strain>
    </source>
</reference>
<dbReference type="Proteomes" id="UP000027073">
    <property type="component" value="Unassembled WGS sequence"/>
</dbReference>
<feature type="transmembrane region" description="Helical" evidence="3">
    <location>
        <begin position="373"/>
        <end position="395"/>
    </location>
</feature>
<keyword evidence="3" id="KW-0472">Membrane</keyword>
<evidence type="ECO:0008006" key="6">
    <source>
        <dbReference type="Google" id="ProtNLM"/>
    </source>
</evidence>
<dbReference type="Pfam" id="PF07690">
    <property type="entry name" value="MFS_1"/>
    <property type="match status" value="1"/>
</dbReference>
<dbReference type="VEuPathDB" id="FungiDB:PLEOSDRAFT_1109929"/>
<dbReference type="InterPro" id="IPR011701">
    <property type="entry name" value="MFS"/>
</dbReference>
<comment type="similarity">
    <text evidence="2">Belongs to the major facilitator superfamily. Monocarboxylate porter (TC 2.A.1.13) family.</text>
</comment>
<dbReference type="InterPro" id="IPR036259">
    <property type="entry name" value="MFS_trans_sf"/>
</dbReference>
<dbReference type="SUPFAM" id="SSF103473">
    <property type="entry name" value="MFS general substrate transporter"/>
    <property type="match status" value="1"/>
</dbReference>
<dbReference type="GO" id="GO:0016020">
    <property type="term" value="C:membrane"/>
    <property type="evidence" value="ECO:0007669"/>
    <property type="project" value="UniProtKB-SubCell"/>
</dbReference>
<keyword evidence="3" id="KW-1133">Transmembrane helix</keyword>
<dbReference type="PANTHER" id="PTHR11360:SF234">
    <property type="entry name" value="MFS-TYPE TRANSPORTER DBAD-RELATED"/>
    <property type="match status" value="1"/>
</dbReference>
<name>A0A067N7D0_PLEO1</name>
<protein>
    <recommendedName>
        <fullName evidence="6">Major facilitator superfamily (MFS) profile domain-containing protein</fullName>
    </recommendedName>
</protein>
<evidence type="ECO:0000313" key="4">
    <source>
        <dbReference type="EMBL" id="KDQ22835.1"/>
    </source>
</evidence>
<keyword evidence="3" id="KW-0812">Transmembrane</keyword>
<feature type="transmembrane region" description="Helical" evidence="3">
    <location>
        <begin position="170"/>
        <end position="190"/>
    </location>
</feature>
<dbReference type="InParanoid" id="A0A067N7D0"/>
<feature type="transmembrane region" description="Helical" evidence="3">
    <location>
        <begin position="246"/>
        <end position="265"/>
    </location>
</feature>
<feature type="transmembrane region" description="Helical" evidence="3">
    <location>
        <begin position="311"/>
        <end position="330"/>
    </location>
</feature>
<evidence type="ECO:0000313" key="5">
    <source>
        <dbReference type="Proteomes" id="UP000027073"/>
    </source>
</evidence>
<dbReference type="GO" id="GO:0022857">
    <property type="term" value="F:transmembrane transporter activity"/>
    <property type="evidence" value="ECO:0007669"/>
    <property type="project" value="InterPro"/>
</dbReference>
<feature type="transmembrane region" description="Helical" evidence="3">
    <location>
        <begin position="106"/>
        <end position="124"/>
    </location>
</feature>
<dbReference type="InterPro" id="IPR050327">
    <property type="entry name" value="Proton-linked_MCT"/>
</dbReference>